<evidence type="ECO:0000256" key="1">
    <source>
        <dbReference type="SAM" id="MobiDB-lite"/>
    </source>
</evidence>
<dbReference type="InterPro" id="IPR011990">
    <property type="entry name" value="TPR-like_helical_dom_sf"/>
</dbReference>
<gene>
    <name evidence="2" type="ORF">DL764_002645</name>
</gene>
<dbReference type="SUPFAM" id="SSF52540">
    <property type="entry name" value="P-loop containing nucleoside triphosphate hydrolases"/>
    <property type="match status" value="1"/>
</dbReference>
<reference evidence="2 3" key="1">
    <citation type="submission" date="2018-06" db="EMBL/GenBank/DDBJ databases">
        <title>Complete Genomes of Monosporascus.</title>
        <authorList>
            <person name="Robinson A.J."/>
            <person name="Natvig D.O."/>
        </authorList>
    </citation>
    <scope>NUCLEOTIDE SEQUENCE [LARGE SCALE GENOMIC DNA]</scope>
    <source>
        <strain evidence="2 3">CBS 110550</strain>
    </source>
</reference>
<feature type="region of interest" description="Disordered" evidence="1">
    <location>
        <begin position="1095"/>
        <end position="1126"/>
    </location>
</feature>
<dbReference type="InterPro" id="IPR027417">
    <property type="entry name" value="P-loop_NTPase"/>
</dbReference>
<proteinExistence type="predicted"/>
<accession>A0A4V1XBR8</accession>
<keyword evidence="3" id="KW-1185">Reference proteome</keyword>
<dbReference type="PANTHER" id="PTHR46082">
    <property type="entry name" value="ATP/GTP-BINDING PROTEIN-RELATED"/>
    <property type="match status" value="1"/>
</dbReference>
<comment type="caution">
    <text evidence="2">The sequence shown here is derived from an EMBL/GenBank/DDBJ whole genome shotgun (WGS) entry which is preliminary data.</text>
</comment>
<dbReference type="SUPFAM" id="SSF48452">
    <property type="entry name" value="TPR-like"/>
    <property type="match status" value="2"/>
</dbReference>
<protein>
    <recommendedName>
        <fullName evidence="4">NB-ARC domain-containing protein</fullName>
    </recommendedName>
</protein>
<dbReference type="STRING" id="155417.A0A4V1XBR8"/>
<dbReference type="Pfam" id="PF13374">
    <property type="entry name" value="TPR_10"/>
    <property type="match status" value="2"/>
</dbReference>
<organism evidence="2 3">
    <name type="scientific">Monosporascus ibericus</name>
    <dbReference type="NCBI Taxonomy" id="155417"/>
    <lineage>
        <taxon>Eukaryota</taxon>
        <taxon>Fungi</taxon>
        <taxon>Dikarya</taxon>
        <taxon>Ascomycota</taxon>
        <taxon>Pezizomycotina</taxon>
        <taxon>Sordariomycetes</taxon>
        <taxon>Xylariomycetidae</taxon>
        <taxon>Xylariales</taxon>
        <taxon>Xylariales incertae sedis</taxon>
        <taxon>Monosporascus</taxon>
    </lineage>
</organism>
<feature type="compositionally biased region" description="Basic and acidic residues" evidence="1">
    <location>
        <begin position="1117"/>
        <end position="1126"/>
    </location>
</feature>
<dbReference type="Gene3D" id="1.25.40.10">
    <property type="entry name" value="Tetratricopeptide repeat domain"/>
    <property type="match status" value="2"/>
</dbReference>
<dbReference type="Gene3D" id="3.40.50.300">
    <property type="entry name" value="P-loop containing nucleotide triphosphate hydrolases"/>
    <property type="match status" value="1"/>
</dbReference>
<dbReference type="Proteomes" id="UP000293360">
    <property type="component" value="Unassembled WGS sequence"/>
</dbReference>
<dbReference type="AlphaFoldDB" id="A0A4V1XBR8"/>
<sequence length="1126" mass="127027">MGLLELATSMDSADLSRVHKVELSPPSTQSLTHGQADRYIQDAESRPIVFISHGFGGLLVKRALSFSHSRRDARVEHLRSIFQSTVGILFMSAPHNGITKQSLALGEFNQYGGPSQFLLSLLEGSEALQEITDQFAPLMKTFFIYNFWELIATSFGKSRAFIVDRTSAAPSWSDVDQCGINSTHSGMVKYTSGSSPGFRIVLATLDRYIRATDSAIRKRWQKDAEFLRKERFAEFEDLIQSQNPAGSVKSLGVSGSDSATLLDSSAISEAEPEDSLDGEPGPSVNVHYLVHRRSEYFVGRLRLSDELRTKFGAPKRKRRRKPEIFVIYGLSGSGKTQFCLRFSEDNRHRYWGVFCIDCSSEANAYASFAQLGGRAGKGQEIGAGQEWLSRSTDPWLLVLYNANDPEMDLNNFIPATGNGHILITTRNPNAKIYSTIGSFQFRGMDPEEAILLLLNLAYPGSEPRVDKDASWNYVRLIASELGYLALALKQAAYTIRRQLLSLERYLRSLLGCRKALLSRPILQASADVNIIATYELPFTGIATRSSIEYRDAVDLLHVLAFMHFVSIPEGIFSRSSDSFKASKWSSIRPAAIVEPRSSQGVGGRILAAAKVLYDHSIISITDIQSTAHDNVWRTPSSTKLFSLHPAIHQWARERLNDSEQRQWLECTASILAHCVSHNLETSGRAFRQLLLPHIESCLSLLEVAHLKLSENQEQCSVIEKFGLVFAENGLWKRARSLQLKAVELRTKYLGKRHVETIQAQRGLVNTYWNLFEIPKCLEVQHQILITNWWTRPAWRDWVTWPPWKPVHIPYCIALDDLTRSLWLAGRRQLSLTAGKRAVDGLTRKLGPDDPLTLNAMFNLTRTYLHIGEHEKSYDLLEVVLEKRTRFFGTEHPDTLMTMNEMGMNLCAQRVRLDDAERLVSAALRIRKRILGEEHAYTLLWSVNHLSKVYCEVCRHQEAVDMLEEAVPVVRRTLGETHAGMLMTKSNLSRAYILCERWRDARPLLELVCEQVPPEMPDWVHAQYGYAFILVHGGDLGEAEARCDAIFEKVSDTGVIAMDSARVLATADLLYKIYRTQGGREADPAGLKQRFPHLGREQAERARSIDPIPLKPVRRRTTRDLDDGLPK</sequence>
<name>A0A4V1XBR8_9PEZI</name>
<dbReference type="OrthoDB" id="5086500at2759"/>
<evidence type="ECO:0000313" key="3">
    <source>
        <dbReference type="Proteomes" id="UP000293360"/>
    </source>
</evidence>
<dbReference type="Pfam" id="PF13424">
    <property type="entry name" value="TPR_12"/>
    <property type="match status" value="1"/>
</dbReference>
<dbReference type="EMBL" id="QJNU01000103">
    <property type="protein sequence ID" value="RYP07199.1"/>
    <property type="molecule type" value="Genomic_DNA"/>
</dbReference>
<dbReference type="PANTHER" id="PTHR46082:SF6">
    <property type="entry name" value="AAA+ ATPASE DOMAIN-CONTAINING PROTEIN-RELATED"/>
    <property type="match status" value="1"/>
</dbReference>
<evidence type="ECO:0000313" key="2">
    <source>
        <dbReference type="EMBL" id="RYP07199.1"/>
    </source>
</evidence>
<dbReference type="InterPro" id="IPR053137">
    <property type="entry name" value="NLR-like"/>
</dbReference>
<evidence type="ECO:0008006" key="4">
    <source>
        <dbReference type="Google" id="ProtNLM"/>
    </source>
</evidence>